<dbReference type="InParanoid" id="W5NBS9"/>
<dbReference type="Pfam" id="PF00445">
    <property type="entry name" value="Ribonuclease_T2"/>
    <property type="match status" value="1"/>
</dbReference>
<dbReference type="PANTHER" id="PTHR11240">
    <property type="entry name" value="RIBONUCLEASE T2"/>
    <property type="match status" value="1"/>
</dbReference>
<reference evidence="4" key="3">
    <citation type="submission" date="2025-09" db="UniProtKB">
        <authorList>
            <consortium name="Ensembl"/>
        </authorList>
    </citation>
    <scope>IDENTIFICATION</scope>
</reference>
<dbReference type="PROSITE" id="PS00530">
    <property type="entry name" value="RNASE_T2_1"/>
    <property type="match status" value="1"/>
</dbReference>
<dbReference type="AlphaFoldDB" id="W5NBS9"/>
<evidence type="ECO:0000256" key="3">
    <source>
        <dbReference type="RuleBase" id="RU004328"/>
    </source>
</evidence>
<dbReference type="PANTHER" id="PTHR11240:SF85">
    <property type="entry name" value="RIBONUCLEASE T2"/>
    <property type="match status" value="1"/>
</dbReference>
<dbReference type="Gene3D" id="3.90.730.10">
    <property type="entry name" value="Ribonuclease T2-like"/>
    <property type="match status" value="1"/>
</dbReference>
<evidence type="ECO:0000313" key="4">
    <source>
        <dbReference type="Ensembl" id="ENSLOCP00000018088.1"/>
    </source>
</evidence>
<dbReference type="GO" id="GO:0005576">
    <property type="term" value="C:extracellular region"/>
    <property type="evidence" value="ECO:0000318"/>
    <property type="project" value="GO_Central"/>
</dbReference>
<organism evidence="4 5">
    <name type="scientific">Lepisosteus oculatus</name>
    <name type="common">Spotted gar</name>
    <dbReference type="NCBI Taxonomy" id="7918"/>
    <lineage>
        <taxon>Eukaryota</taxon>
        <taxon>Metazoa</taxon>
        <taxon>Chordata</taxon>
        <taxon>Craniata</taxon>
        <taxon>Vertebrata</taxon>
        <taxon>Euteleostomi</taxon>
        <taxon>Actinopterygii</taxon>
        <taxon>Neopterygii</taxon>
        <taxon>Holostei</taxon>
        <taxon>Semionotiformes</taxon>
        <taxon>Lepisosteidae</taxon>
        <taxon>Lepisosteus</taxon>
    </lineage>
</organism>
<evidence type="ECO:0000256" key="2">
    <source>
        <dbReference type="ARBA" id="ARBA00007469"/>
    </source>
</evidence>
<name>W5NBS9_LEPOC</name>
<dbReference type="InterPro" id="IPR033130">
    <property type="entry name" value="RNase_T2_His_AS_2"/>
</dbReference>
<dbReference type="InterPro" id="IPR018188">
    <property type="entry name" value="RNase_T2_His_AS_1"/>
</dbReference>
<dbReference type="InterPro" id="IPR001568">
    <property type="entry name" value="RNase_T2-like"/>
</dbReference>
<evidence type="ECO:0000313" key="5">
    <source>
        <dbReference type="Proteomes" id="UP000018468"/>
    </source>
</evidence>
<comment type="similarity">
    <text evidence="2 3">Belongs to the RNase T2 family.</text>
</comment>
<evidence type="ECO:0000256" key="1">
    <source>
        <dbReference type="ARBA" id="ARBA00004227"/>
    </source>
</evidence>
<dbReference type="Bgee" id="ENSLOCG00000014694">
    <property type="expression patterns" value="Expressed in bone element and 12 other cell types or tissues"/>
</dbReference>
<accession>W5NBS9</accession>
<comment type="subcellular location">
    <subcellularLocation>
        <location evidence="1">Lysosome lumen</location>
    </subcellularLocation>
</comment>
<protein>
    <submittedName>
        <fullName evidence="4">Ribonuclease T2, like</fullName>
    </submittedName>
</protein>
<dbReference type="OMA" id="VWIVSQV"/>
<dbReference type="SUPFAM" id="SSF55895">
    <property type="entry name" value="Ribonuclease Rh-like"/>
    <property type="match status" value="1"/>
</dbReference>
<dbReference type="GO" id="GO:0003723">
    <property type="term" value="F:RNA binding"/>
    <property type="evidence" value="ECO:0007669"/>
    <property type="project" value="InterPro"/>
</dbReference>
<dbReference type="PROSITE" id="PS00531">
    <property type="entry name" value="RNASE_T2_2"/>
    <property type="match status" value="1"/>
</dbReference>
<keyword evidence="5" id="KW-1185">Reference proteome</keyword>
<dbReference type="GO" id="GO:0043202">
    <property type="term" value="C:lysosomal lumen"/>
    <property type="evidence" value="ECO:0007669"/>
    <property type="project" value="UniProtKB-SubCell"/>
</dbReference>
<dbReference type="GeneTree" id="ENSGT00640000091563"/>
<dbReference type="Proteomes" id="UP000018468">
    <property type="component" value="Linkage group LG2"/>
</dbReference>
<dbReference type="eggNOG" id="KOG1642">
    <property type="taxonomic scope" value="Eukaryota"/>
</dbReference>
<dbReference type="EMBL" id="AHAT01023807">
    <property type="status" value="NOT_ANNOTATED_CDS"/>
    <property type="molecule type" value="Genomic_DNA"/>
</dbReference>
<reference evidence="4" key="2">
    <citation type="submission" date="2025-08" db="UniProtKB">
        <authorList>
            <consortium name="Ensembl"/>
        </authorList>
    </citation>
    <scope>IDENTIFICATION</scope>
</reference>
<dbReference type="InterPro" id="IPR036430">
    <property type="entry name" value="RNase_T2-like_sf"/>
</dbReference>
<dbReference type="Ensembl" id="ENSLOCT00000018120.1">
    <property type="protein sequence ID" value="ENSLOCP00000018088.1"/>
    <property type="gene ID" value="ENSLOCG00000014694.1"/>
</dbReference>
<dbReference type="HOGENOM" id="CLU_1566485_0_0_1"/>
<proteinExistence type="inferred from homology"/>
<dbReference type="GO" id="GO:0033897">
    <property type="term" value="F:ribonuclease T2 activity"/>
    <property type="evidence" value="ECO:0007669"/>
    <property type="project" value="InterPro"/>
</dbReference>
<dbReference type="GO" id="GO:0006401">
    <property type="term" value="P:RNA catabolic process"/>
    <property type="evidence" value="ECO:0000318"/>
    <property type="project" value="GO_Central"/>
</dbReference>
<dbReference type="EMBL" id="AHAT01023806">
    <property type="status" value="NOT_ANNOTATED_CDS"/>
    <property type="molecule type" value="Genomic_DNA"/>
</dbReference>
<reference evidence="5" key="1">
    <citation type="submission" date="2011-12" db="EMBL/GenBank/DDBJ databases">
        <title>The Draft Genome of Lepisosteus oculatus.</title>
        <authorList>
            <consortium name="The Broad Institute Genome Assembly &amp; Analysis Group"/>
            <consortium name="Computational R&amp;D Group"/>
            <consortium name="and Sequencing Platform"/>
            <person name="Di Palma F."/>
            <person name="Alfoldi J."/>
            <person name="Johnson J."/>
            <person name="Berlin A."/>
            <person name="Gnerre S."/>
            <person name="Jaffe D."/>
            <person name="MacCallum I."/>
            <person name="Young S."/>
            <person name="Walker B.J."/>
            <person name="Lander E.S."/>
            <person name="Lindblad-Toh K."/>
        </authorList>
    </citation>
    <scope>NUCLEOTIDE SEQUENCE [LARGE SCALE GENOMIC DNA]</scope>
</reference>
<sequence>IVSQVCQCVSVWIVSQVCQYISVWIVSQVYCRFCTWECMKFTLLWPGSFCTTLKKIECLIPEYVKTWTIHGLWPMSTGRCCGCWPIFPSDLEELQPELSRLWPTLLKSKSNFTFWKDEWIKHGSCAGCVEGMNSPTRYFQTSLKLRAHFDIDRALQDAGIEPSCNKSYTVL</sequence>
<dbReference type="GO" id="GO:0004521">
    <property type="term" value="F:RNA endonuclease activity"/>
    <property type="evidence" value="ECO:0000318"/>
    <property type="project" value="GO_Central"/>
</dbReference>